<keyword evidence="3" id="KW-1185">Reference proteome</keyword>
<evidence type="ECO:0000256" key="1">
    <source>
        <dbReference type="SAM" id="MobiDB-lite"/>
    </source>
</evidence>
<gene>
    <name evidence="2" type="ORF">CALCODRAFT_359559</name>
</gene>
<dbReference type="Proteomes" id="UP000076842">
    <property type="component" value="Unassembled WGS sequence"/>
</dbReference>
<feature type="compositionally biased region" description="Low complexity" evidence="1">
    <location>
        <begin position="9"/>
        <end position="21"/>
    </location>
</feature>
<protein>
    <submittedName>
        <fullName evidence="2">Uncharacterized protein</fullName>
    </submittedName>
</protein>
<reference evidence="2 3" key="1">
    <citation type="journal article" date="2016" name="Mol. Biol. Evol.">
        <title>Comparative Genomics of Early-Diverging Mushroom-Forming Fungi Provides Insights into the Origins of Lignocellulose Decay Capabilities.</title>
        <authorList>
            <person name="Nagy L.G."/>
            <person name="Riley R."/>
            <person name="Tritt A."/>
            <person name="Adam C."/>
            <person name="Daum C."/>
            <person name="Floudas D."/>
            <person name="Sun H."/>
            <person name="Yadav J.S."/>
            <person name="Pangilinan J."/>
            <person name="Larsson K.H."/>
            <person name="Matsuura K."/>
            <person name="Barry K."/>
            <person name="Labutti K."/>
            <person name="Kuo R."/>
            <person name="Ohm R.A."/>
            <person name="Bhattacharya S.S."/>
            <person name="Shirouzu T."/>
            <person name="Yoshinaga Y."/>
            <person name="Martin F.M."/>
            <person name="Grigoriev I.V."/>
            <person name="Hibbett D.S."/>
        </authorList>
    </citation>
    <scope>NUCLEOTIDE SEQUENCE [LARGE SCALE GENOMIC DNA]</scope>
    <source>
        <strain evidence="2 3">HHB12733</strain>
    </source>
</reference>
<sequence>MAPPPSLVPHPSSLRRAVQPAPRRPRPPRSRCMAVAPARPMHRPQFPPHSHNRTSFYDARATGAHGSPHRRRRLRVPRHALILPPDGERGATPSFCDNYV</sequence>
<dbReference type="AlphaFoldDB" id="A0A165EM25"/>
<name>A0A165EM25_9BASI</name>
<dbReference type="InParanoid" id="A0A165EM25"/>
<dbReference type="EMBL" id="KV424000">
    <property type="protein sequence ID" value="KZT55137.1"/>
    <property type="molecule type" value="Genomic_DNA"/>
</dbReference>
<accession>A0A165EM25</accession>
<organism evidence="2 3">
    <name type="scientific">Calocera cornea HHB12733</name>
    <dbReference type="NCBI Taxonomy" id="1353952"/>
    <lineage>
        <taxon>Eukaryota</taxon>
        <taxon>Fungi</taxon>
        <taxon>Dikarya</taxon>
        <taxon>Basidiomycota</taxon>
        <taxon>Agaricomycotina</taxon>
        <taxon>Dacrymycetes</taxon>
        <taxon>Dacrymycetales</taxon>
        <taxon>Dacrymycetaceae</taxon>
        <taxon>Calocera</taxon>
    </lineage>
</organism>
<feature type="region of interest" description="Disordered" evidence="1">
    <location>
        <begin position="1"/>
        <end position="31"/>
    </location>
</feature>
<evidence type="ECO:0000313" key="3">
    <source>
        <dbReference type="Proteomes" id="UP000076842"/>
    </source>
</evidence>
<evidence type="ECO:0000313" key="2">
    <source>
        <dbReference type="EMBL" id="KZT55137.1"/>
    </source>
</evidence>
<proteinExistence type="predicted"/>